<evidence type="ECO:0000313" key="2">
    <source>
        <dbReference type="EMBL" id="KAF5368036.1"/>
    </source>
</evidence>
<name>A0A8H5GNH8_9AGAR</name>
<gene>
    <name evidence="2" type="ORF">D9758_004487</name>
</gene>
<evidence type="ECO:0000256" key="1">
    <source>
        <dbReference type="SAM" id="MobiDB-lite"/>
    </source>
</evidence>
<dbReference type="EMBL" id="JAACJM010000017">
    <property type="protein sequence ID" value="KAF5368036.1"/>
    <property type="molecule type" value="Genomic_DNA"/>
</dbReference>
<dbReference type="Proteomes" id="UP000559256">
    <property type="component" value="Unassembled WGS sequence"/>
</dbReference>
<comment type="caution">
    <text evidence="2">The sequence shown here is derived from an EMBL/GenBank/DDBJ whole genome shotgun (WGS) entry which is preliminary data.</text>
</comment>
<feature type="region of interest" description="Disordered" evidence="1">
    <location>
        <begin position="79"/>
        <end position="104"/>
    </location>
</feature>
<protein>
    <submittedName>
        <fullName evidence="2">Uncharacterized protein</fullName>
    </submittedName>
</protein>
<dbReference type="OrthoDB" id="3009231at2759"/>
<sequence length="2001" mass="225907">MTRPLTPGSASDHYAAAKPFLSLTIMSYPLPANEADFLALLGDMPYSKRKGYAIRLAREHSSNPTLLALIRELLSTSPLSSKVPYPSQTSPSDANQPESDGTIELRYPQTNASKRFVQRELGLVMAATVGQKALPFLLEALVHPCNAGRHQAITPCVEYASDDELVDVYRRCVPAVQEAIKQNLTERVEVKRRLGITITTTTAPTKAVEVEPAVVSLERQLRSCKLYQRSDIWGKSRILPTRPYKHLFDSALVPRNSEKNLIEHLFELAERYPIPIRQDTRTSSFVLPQYFVDHLRSFYKYDLARTISLVQKFCHAPDRKGEGKDVLDLPNKFNIGKQGRNLWGEISLEKQMNIAEPFVSYLMEVNDAALLKNGELHKKNLLECFRWPVITSLMAKALPYLSPEKTTEKQRGHVLNFILSGFSALQYRLSSVAGVDSDVKREHQQGMENDTLPLVVQTTNALLTSLRQTAGSDESMVKQLNQQFMQTLCLSYRYYPIPRRLYDEVIGIFSMTQVSKLVLFDIAKIFFSALKSPVRTIFNIPNDGVVQPYNNTPKTQNDDVLDVCISLYPPNETLGLHTYTRTLNLSPAQRNRVWEMVNDPEFVVKYMNDKKVDMLSILDDVVDLSPSPAARQPLIAALLKESESPAVTKALYTQCDISDAETRSSLQKLTYSRVFEDRLPFYTALIEATTKSESVKEWIKTLKWFIPRTKNEIPPDAERLPALFPSNLVYMFKDANEDEAKELAELYLGWEKQNNENVTPNRNLQRHLKAVSQSCLLLLCGNVSSPLFQFGLDHAWTREVNESGLASARSVYNYHIHIPGGNPSCSLEEEELARRNFLQSMDTKVGDPGHWRITDEAKLVEKLFEQYEKISDKQSFRHSPAYLPFLCEMIRILGTRWVKVPRLVDAAEHAMDILRRVKGTADKPAQWDGQGCTKEVRASVDFLIMLKILRKDFDENPASWWKEFRELRLLSTLARDEVNLRQNECWDSETYRHDPDKLDQLVVSLLQIHDTAIYLRFVRDHLLDVRQDLLEEHHIVKACSGVFNQVSYPTLPTPPTWDLTAAQARGLFPHQCEVFAKIFQDAIHSVDKPLQERVAAAEQLTKLPTTTIHELAALLKEDLNPRISEAILMFLPQLDEPAAGIQFLLAPIYLNGDLARTAVFGVNRVLEYVKASEAAAMIAAAFPPEESGRYLKVTVAKEFARIICQYTQLPEAQKVVRNLWDRKLHQDVRVALLQSIMALLGSSQEDLAWSIILEAVGNPKLQLDDTLFTLVAVKPRTVEQHNDVGYHVTLGSLPVLDNIAVALIPIAVATETESMSKYDRAKLNERVTHIRQGAYSKIFFEFLTKDNAVAFAKRALEDITHSPGQPVSDTRKITSACPFCATSKLIENQLDCYNIFTFLVNSIGRCVVRNPVAWESLVGVVDSLATLVSQMKDKPNRPGMLAYNWLNSMELGSKYLYETPNEVRTQLTQERMSLLQPLKTHDIWDQFPSVILNRQLMVFQNDATRSEDGALKSDAVILFTNMITMSRKFVLDKPNTIKGLGMVLGSCRKPVKSALRPEILDGGFGVSESTWQLDIKMYILGSCYEYNEEYAQLLSSFHSHVAVNELSFYQLNWKALGTLVKDLCLHTKSPNRFSSFHTTALNPILERDIAGSCDRLLLDYLFELMPSAFCAQLPEWVLQRTGDLLTPHPASPVSKPTASPSITQAVQFSKQLMLHAGAVNKNDSLTLAQCMVAESVYFGTVSNLDLKKSPEMDSSEAIITYPYFFSTDDSGGDIEDRSGKSTVAALEASYEARKANLITRIFKSQAAVETHASATTLDVMMRLYEFYPKLAIAHPSLYFSCLCLSFSSPDMLDASQKLIMSLKTVLVPNKEGESGNKWGWVPPPALALSFARKMLTEIPEEISDISLDENWTVGPIRAKTAAVDLLLWWKDTYKDGEGIFQKLLKIEGYDELMLEYEELKMLAWKDEDHAVQNAVTRLFMADFGITPISVRNYTLQTTSAL</sequence>
<reference evidence="2 3" key="1">
    <citation type="journal article" date="2020" name="ISME J.">
        <title>Uncovering the hidden diversity of litter-decomposition mechanisms in mushroom-forming fungi.</title>
        <authorList>
            <person name="Floudas D."/>
            <person name="Bentzer J."/>
            <person name="Ahren D."/>
            <person name="Johansson T."/>
            <person name="Persson P."/>
            <person name="Tunlid A."/>
        </authorList>
    </citation>
    <scope>NUCLEOTIDE SEQUENCE [LARGE SCALE GENOMIC DNA]</scope>
    <source>
        <strain evidence="2 3">CBS 291.85</strain>
    </source>
</reference>
<proteinExistence type="predicted"/>
<feature type="compositionally biased region" description="Polar residues" evidence="1">
    <location>
        <begin position="79"/>
        <end position="99"/>
    </location>
</feature>
<keyword evidence="3" id="KW-1185">Reference proteome</keyword>
<organism evidence="2 3">
    <name type="scientific">Tetrapyrgos nigripes</name>
    <dbReference type="NCBI Taxonomy" id="182062"/>
    <lineage>
        <taxon>Eukaryota</taxon>
        <taxon>Fungi</taxon>
        <taxon>Dikarya</taxon>
        <taxon>Basidiomycota</taxon>
        <taxon>Agaricomycotina</taxon>
        <taxon>Agaricomycetes</taxon>
        <taxon>Agaricomycetidae</taxon>
        <taxon>Agaricales</taxon>
        <taxon>Marasmiineae</taxon>
        <taxon>Marasmiaceae</taxon>
        <taxon>Tetrapyrgos</taxon>
    </lineage>
</organism>
<evidence type="ECO:0000313" key="3">
    <source>
        <dbReference type="Proteomes" id="UP000559256"/>
    </source>
</evidence>
<accession>A0A8H5GNH8</accession>